<proteinExistence type="predicted"/>
<organism evidence="2">
    <name type="scientific">Anguilla anguilla</name>
    <name type="common">European freshwater eel</name>
    <name type="synonym">Muraena anguilla</name>
    <dbReference type="NCBI Taxonomy" id="7936"/>
    <lineage>
        <taxon>Eukaryota</taxon>
        <taxon>Metazoa</taxon>
        <taxon>Chordata</taxon>
        <taxon>Craniata</taxon>
        <taxon>Vertebrata</taxon>
        <taxon>Euteleostomi</taxon>
        <taxon>Actinopterygii</taxon>
        <taxon>Neopterygii</taxon>
        <taxon>Teleostei</taxon>
        <taxon>Anguilliformes</taxon>
        <taxon>Anguillidae</taxon>
        <taxon>Anguilla</taxon>
    </lineage>
</organism>
<sequence length="56" mass="6812">MRKRHSLIRQENVQTLRRSRVFKPHEEDRHGKPAMHEKHAHLTKLIDRQDTSSIFK</sequence>
<evidence type="ECO:0000313" key="2">
    <source>
        <dbReference type="EMBL" id="JAH35262.1"/>
    </source>
</evidence>
<reference evidence="2" key="2">
    <citation type="journal article" date="2015" name="Fish Shellfish Immunol.">
        <title>Early steps in the European eel (Anguilla anguilla)-Vibrio vulnificus interaction in the gills: Role of the RtxA13 toxin.</title>
        <authorList>
            <person name="Callol A."/>
            <person name="Pajuelo D."/>
            <person name="Ebbesson L."/>
            <person name="Teles M."/>
            <person name="MacKenzie S."/>
            <person name="Amaro C."/>
        </authorList>
    </citation>
    <scope>NUCLEOTIDE SEQUENCE</scope>
</reference>
<dbReference type="AlphaFoldDB" id="A0A0E9S246"/>
<dbReference type="EMBL" id="GBXM01073315">
    <property type="protein sequence ID" value="JAH35262.1"/>
    <property type="molecule type" value="Transcribed_RNA"/>
</dbReference>
<name>A0A0E9S246_ANGAN</name>
<reference evidence="2" key="1">
    <citation type="submission" date="2014-11" db="EMBL/GenBank/DDBJ databases">
        <authorList>
            <person name="Amaro Gonzalez C."/>
        </authorList>
    </citation>
    <scope>NUCLEOTIDE SEQUENCE</scope>
</reference>
<feature type="compositionally biased region" description="Basic and acidic residues" evidence="1">
    <location>
        <begin position="23"/>
        <end position="37"/>
    </location>
</feature>
<evidence type="ECO:0000256" key="1">
    <source>
        <dbReference type="SAM" id="MobiDB-lite"/>
    </source>
</evidence>
<feature type="region of interest" description="Disordered" evidence="1">
    <location>
        <begin position="1"/>
        <end position="56"/>
    </location>
</feature>
<accession>A0A0E9S246</accession>
<protein>
    <submittedName>
        <fullName evidence="2">Uncharacterized protein</fullName>
    </submittedName>
</protein>